<dbReference type="AlphaFoldDB" id="A0A4Y8KS00"/>
<sequence length="187" mass="19127">MPTHDVKDRFDHVPHDLHRVGAHRAPGRKGRGWVAFWWALAATIVLIGVGVVGILSLNDRLSFTVPGSSPSATSTETATPSETPAPTAVATVAPELSVTVLNGSSSNGVAASASQTLTDAGWNVGATSNANVQDQPTTIVYYADASLEGAALGIAQSIPGAQVLLANDFVDSGGDLTVVVGNDYVIP</sequence>
<gene>
    <name evidence="4" type="ORF">E3T53_02635</name>
</gene>
<proteinExistence type="predicted"/>
<feature type="domain" description="LytR/CpsA/Psr regulator C-terminal" evidence="3">
    <location>
        <begin position="96"/>
        <end position="184"/>
    </location>
</feature>
<accession>A0A4Y8KS00</accession>
<feature type="region of interest" description="Disordered" evidence="1">
    <location>
        <begin position="66"/>
        <end position="87"/>
    </location>
</feature>
<evidence type="ECO:0000256" key="2">
    <source>
        <dbReference type="SAM" id="Phobius"/>
    </source>
</evidence>
<dbReference type="RefSeq" id="WP_134172433.1">
    <property type="nucleotide sequence ID" value="NZ_SODI01000001.1"/>
</dbReference>
<protein>
    <submittedName>
        <fullName evidence="4">LytR family transcriptional regulator</fullName>
    </submittedName>
</protein>
<dbReference type="EMBL" id="SOHQ01000008">
    <property type="protein sequence ID" value="TFD81380.1"/>
    <property type="molecule type" value="Genomic_DNA"/>
</dbReference>
<evidence type="ECO:0000256" key="1">
    <source>
        <dbReference type="SAM" id="MobiDB-lite"/>
    </source>
</evidence>
<keyword evidence="5" id="KW-1185">Reference proteome</keyword>
<dbReference type="OrthoDB" id="5125199at2"/>
<feature type="compositionally biased region" description="Low complexity" evidence="1">
    <location>
        <begin position="68"/>
        <end position="87"/>
    </location>
</feature>
<dbReference type="InterPro" id="IPR027381">
    <property type="entry name" value="LytR/CpsA/Psr_C"/>
</dbReference>
<evidence type="ECO:0000259" key="3">
    <source>
        <dbReference type="Pfam" id="PF13399"/>
    </source>
</evidence>
<keyword evidence="2" id="KW-1133">Transmembrane helix</keyword>
<dbReference type="Gene3D" id="3.30.70.2390">
    <property type="match status" value="1"/>
</dbReference>
<feature type="transmembrane region" description="Helical" evidence="2">
    <location>
        <begin position="35"/>
        <end position="57"/>
    </location>
</feature>
<evidence type="ECO:0000313" key="5">
    <source>
        <dbReference type="Proteomes" id="UP000298218"/>
    </source>
</evidence>
<keyword evidence="2" id="KW-0472">Membrane</keyword>
<evidence type="ECO:0000313" key="4">
    <source>
        <dbReference type="EMBL" id="TFD81380.1"/>
    </source>
</evidence>
<dbReference type="Pfam" id="PF13399">
    <property type="entry name" value="LytR_C"/>
    <property type="match status" value="1"/>
</dbReference>
<reference evidence="4 5" key="1">
    <citation type="submission" date="2019-03" db="EMBL/GenBank/DDBJ databases">
        <title>Genomics of glacier-inhabiting Cryobacterium strains.</title>
        <authorList>
            <person name="Liu Q."/>
            <person name="Xin Y.-H."/>
        </authorList>
    </citation>
    <scope>NUCLEOTIDE SEQUENCE [LARGE SCALE GENOMIC DNA]</scope>
    <source>
        <strain evidence="4 5">CGMCC 1.4292</strain>
    </source>
</reference>
<name>A0A4Y8KS00_9MICO</name>
<organism evidence="4 5">
    <name type="scientific">Cryobacterium psychrophilum</name>
    <dbReference type="NCBI Taxonomy" id="41988"/>
    <lineage>
        <taxon>Bacteria</taxon>
        <taxon>Bacillati</taxon>
        <taxon>Actinomycetota</taxon>
        <taxon>Actinomycetes</taxon>
        <taxon>Micrococcales</taxon>
        <taxon>Microbacteriaceae</taxon>
        <taxon>Cryobacterium</taxon>
    </lineage>
</organism>
<keyword evidence="2" id="KW-0812">Transmembrane</keyword>
<dbReference type="Proteomes" id="UP000298218">
    <property type="component" value="Unassembled WGS sequence"/>
</dbReference>
<comment type="caution">
    <text evidence="4">The sequence shown here is derived from an EMBL/GenBank/DDBJ whole genome shotgun (WGS) entry which is preliminary data.</text>
</comment>